<dbReference type="PANTHER" id="PTHR43546">
    <property type="entry name" value="UPF0173 METAL-DEPENDENT HYDROLASE MJ1163-RELATED"/>
    <property type="match status" value="1"/>
</dbReference>
<reference evidence="1 2" key="1">
    <citation type="submission" date="2020-01" db="EMBL/GenBank/DDBJ databases">
        <authorList>
            <person name="Kim M.K."/>
        </authorList>
    </citation>
    <scope>NUCLEOTIDE SEQUENCE [LARGE SCALE GENOMIC DNA]</scope>
    <source>
        <strain evidence="1 2">172606-1</strain>
    </source>
</reference>
<sequence length="275" mass="31456">MKILTTLIFMLSLCTPGFSQKDRMIEQIRKHTEGMAVWWAGHNSWIMKSEGIVVATDLYLENSQRLAPAPITPEELASEIDISFVTHAHGDHFNEYTSRILLEKSSCLFVMPESCLPVARKLKIPDSRIRVAKPREAFEIKGVQVTPIRAIHGNANFAIYYEANLQDCGYLLQINGKTFLQPGDSYLLEDHLFLKKVNVLFFSPTEHNTYIDRSVILINALNPDYILPQHHSTIAYQEADRFWAKGYPDEVKILLSQALKEKYHILKPGEKITIK</sequence>
<dbReference type="AlphaFoldDB" id="A0A6C0GEJ7"/>
<dbReference type="InterPro" id="IPR036866">
    <property type="entry name" value="RibonucZ/Hydroxyglut_hydro"/>
</dbReference>
<dbReference type="KEGG" id="rhoz:GXP67_06900"/>
<dbReference type="InterPro" id="IPR050114">
    <property type="entry name" value="UPF0173_UPF0282_UlaG_hydrolase"/>
</dbReference>
<dbReference type="SUPFAM" id="SSF56281">
    <property type="entry name" value="Metallo-hydrolase/oxidoreductase"/>
    <property type="match status" value="1"/>
</dbReference>
<dbReference type="Pfam" id="PF13483">
    <property type="entry name" value="Lactamase_B_3"/>
    <property type="match status" value="1"/>
</dbReference>
<evidence type="ECO:0000313" key="2">
    <source>
        <dbReference type="Proteomes" id="UP000480178"/>
    </source>
</evidence>
<protein>
    <submittedName>
        <fullName evidence="1">MBL fold metallo-hydrolase</fullName>
    </submittedName>
</protein>
<evidence type="ECO:0000313" key="1">
    <source>
        <dbReference type="EMBL" id="QHT66405.1"/>
    </source>
</evidence>
<dbReference type="GO" id="GO:0016787">
    <property type="term" value="F:hydrolase activity"/>
    <property type="evidence" value="ECO:0007669"/>
    <property type="project" value="UniProtKB-KW"/>
</dbReference>
<dbReference type="RefSeq" id="WP_162442462.1">
    <property type="nucleotide sequence ID" value="NZ_CP048222.1"/>
</dbReference>
<organism evidence="1 2">
    <name type="scientific">Rhodocytophaga rosea</name>
    <dbReference type="NCBI Taxonomy" id="2704465"/>
    <lineage>
        <taxon>Bacteria</taxon>
        <taxon>Pseudomonadati</taxon>
        <taxon>Bacteroidota</taxon>
        <taxon>Cytophagia</taxon>
        <taxon>Cytophagales</taxon>
        <taxon>Rhodocytophagaceae</taxon>
        <taxon>Rhodocytophaga</taxon>
    </lineage>
</organism>
<proteinExistence type="predicted"/>
<dbReference type="EMBL" id="CP048222">
    <property type="protein sequence ID" value="QHT66405.1"/>
    <property type="molecule type" value="Genomic_DNA"/>
</dbReference>
<keyword evidence="2" id="KW-1185">Reference proteome</keyword>
<dbReference type="Proteomes" id="UP000480178">
    <property type="component" value="Chromosome"/>
</dbReference>
<dbReference type="Gene3D" id="3.60.15.10">
    <property type="entry name" value="Ribonuclease Z/Hydroxyacylglutathione hydrolase-like"/>
    <property type="match status" value="1"/>
</dbReference>
<accession>A0A6C0GEJ7</accession>
<keyword evidence="1" id="KW-0378">Hydrolase</keyword>
<gene>
    <name evidence="1" type="ORF">GXP67_06900</name>
</gene>
<name>A0A6C0GEJ7_9BACT</name>